<sequence length="267" mass="29151">MSSLHIRENGVKSPQMLPVVLLHGWSCHGGFFDRQIEALADETLVIAPDMPGHGKTGDAIDLTIEAAADAVAALLEERRLDKIVLAGWSMGAHVAFALLERHGADRVAALLTEDMTPKVLNDEYWRLGTRNGNNAEHNVEVLAAIRAYWPTVGEKVAEGIFAEGLKPDPALLAYAKREMLAADPALIAPMWASLTEQDFRSLIAKIEIPVHLVSGSRSALYGRDVAEWQAARLKDATIHDFARSGHAPHLEEADAFTDVLRQLSSTR</sequence>
<dbReference type="Pfam" id="PF12697">
    <property type="entry name" value="Abhydrolase_6"/>
    <property type="match status" value="1"/>
</dbReference>
<reference evidence="2 3" key="1">
    <citation type="submission" date="2018-04" db="EMBL/GenBank/DDBJ databases">
        <title>Genomic Encyclopedia of Archaeal and Bacterial Type Strains, Phase II (KMG-II): from individual species to whole genera.</title>
        <authorList>
            <person name="Goeker M."/>
        </authorList>
    </citation>
    <scope>NUCLEOTIDE SEQUENCE [LARGE SCALE GENOMIC DNA]</scope>
    <source>
        <strain evidence="2 3">DSM 23382</strain>
    </source>
</reference>
<dbReference type="EMBL" id="QAYG01000001">
    <property type="protein sequence ID" value="PTW63397.1"/>
    <property type="molecule type" value="Genomic_DNA"/>
</dbReference>
<dbReference type="RefSeq" id="WP_210203403.1">
    <property type="nucleotide sequence ID" value="NZ_QAYG01000001.1"/>
</dbReference>
<evidence type="ECO:0000313" key="2">
    <source>
        <dbReference type="EMBL" id="PTW63397.1"/>
    </source>
</evidence>
<keyword evidence="3" id="KW-1185">Reference proteome</keyword>
<evidence type="ECO:0000313" key="3">
    <source>
        <dbReference type="Proteomes" id="UP000244081"/>
    </source>
</evidence>
<dbReference type="InterPro" id="IPR000073">
    <property type="entry name" value="AB_hydrolase_1"/>
</dbReference>
<dbReference type="PANTHER" id="PTHR43194">
    <property type="entry name" value="HYDROLASE ALPHA/BETA FOLD FAMILY"/>
    <property type="match status" value="1"/>
</dbReference>
<dbReference type="PANTHER" id="PTHR43194:SF5">
    <property type="entry name" value="PIMELOYL-[ACYL-CARRIER PROTEIN] METHYL ESTER ESTERASE"/>
    <property type="match status" value="1"/>
</dbReference>
<proteinExistence type="predicted"/>
<organism evidence="2 3">
    <name type="scientific">Breoghania corrubedonensis</name>
    <dbReference type="NCBI Taxonomy" id="665038"/>
    <lineage>
        <taxon>Bacteria</taxon>
        <taxon>Pseudomonadati</taxon>
        <taxon>Pseudomonadota</taxon>
        <taxon>Alphaproteobacteria</taxon>
        <taxon>Hyphomicrobiales</taxon>
        <taxon>Stappiaceae</taxon>
        <taxon>Breoghania</taxon>
    </lineage>
</organism>
<dbReference type="SUPFAM" id="SSF53474">
    <property type="entry name" value="alpha/beta-Hydrolases"/>
    <property type="match status" value="1"/>
</dbReference>
<protein>
    <submittedName>
        <fullName evidence="2">Pimeloyl-ACP methyl ester carboxylesterase</fullName>
    </submittedName>
</protein>
<name>A0A2T5VI04_9HYPH</name>
<comment type="caution">
    <text evidence="2">The sequence shown here is derived from an EMBL/GenBank/DDBJ whole genome shotgun (WGS) entry which is preliminary data.</text>
</comment>
<accession>A0A2T5VI04</accession>
<dbReference type="InterPro" id="IPR029058">
    <property type="entry name" value="AB_hydrolase_fold"/>
</dbReference>
<gene>
    <name evidence="2" type="ORF">C8N35_1011450</name>
</gene>
<dbReference type="Gene3D" id="3.40.50.1820">
    <property type="entry name" value="alpha/beta hydrolase"/>
    <property type="match status" value="1"/>
</dbReference>
<dbReference type="AlphaFoldDB" id="A0A2T5VI04"/>
<dbReference type="InterPro" id="IPR050228">
    <property type="entry name" value="Carboxylesterase_BioH"/>
</dbReference>
<evidence type="ECO:0000259" key="1">
    <source>
        <dbReference type="Pfam" id="PF12697"/>
    </source>
</evidence>
<feature type="domain" description="AB hydrolase-1" evidence="1">
    <location>
        <begin position="19"/>
        <end position="258"/>
    </location>
</feature>
<dbReference type="Proteomes" id="UP000244081">
    <property type="component" value="Unassembled WGS sequence"/>
</dbReference>